<name>A0ABD2S4T4_9SOLN</name>
<evidence type="ECO:0000256" key="1">
    <source>
        <dbReference type="SAM" id="Phobius"/>
    </source>
</evidence>
<dbReference type="Proteomes" id="UP001627284">
    <property type="component" value="Unassembled WGS sequence"/>
</dbReference>
<keyword evidence="1" id="KW-1133">Transmembrane helix</keyword>
<dbReference type="PANTHER" id="PTHR35100:SF1">
    <property type="entry name" value="F15H11.13 PROTEIN"/>
    <property type="match status" value="1"/>
</dbReference>
<keyword evidence="1" id="KW-0812">Transmembrane</keyword>
<sequence>MGAQSSVKPKTALEGVHGVQVVPHSPFALEEIKQHGGLHKRSHASFPVGTRHHLIVQRVWQQRPGCLRPIRCSCHGDRTVAETIANVITSLPFIALGLQAPRKNLHCKLYANSLIGVGIVSSLYHASRGKIRRYMRWADYSMIATATVKCLLKIILLITTSLINIKKEMVILIFCIVFLERYTVKCTQVGLDTAVFFLIR</sequence>
<comment type="caution">
    <text evidence="2">The sequence shown here is derived from an EMBL/GenBank/DDBJ whole genome shotgun (WGS) entry which is preliminary data.</text>
</comment>
<reference evidence="2 3" key="1">
    <citation type="submission" date="2024-05" db="EMBL/GenBank/DDBJ databases">
        <title>De novo assembly of an allotetraploid wild potato.</title>
        <authorList>
            <person name="Hosaka A.J."/>
        </authorList>
    </citation>
    <scope>NUCLEOTIDE SEQUENCE [LARGE SCALE GENOMIC DNA]</scope>
    <source>
        <tissue evidence="2">Young leaves</tissue>
    </source>
</reference>
<gene>
    <name evidence="2" type="ORF">AABB24_027640</name>
</gene>
<dbReference type="EMBL" id="JBJKTR010000016">
    <property type="protein sequence ID" value="KAL3338623.1"/>
    <property type="molecule type" value="Genomic_DNA"/>
</dbReference>
<feature type="transmembrane region" description="Helical" evidence="1">
    <location>
        <begin position="138"/>
        <end position="163"/>
    </location>
</feature>
<keyword evidence="3" id="KW-1185">Reference proteome</keyword>
<accession>A0ABD2S4T4</accession>
<dbReference type="PANTHER" id="PTHR35100">
    <property type="entry name" value="FOLD PROTEIN"/>
    <property type="match status" value="1"/>
</dbReference>
<keyword evidence="1" id="KW-0472">Membrane</keyword>
<organism evidence="2 3">
    <name type="scientific">Solanum stoloniferum</name>
    <dbReference type="NCBI Taxonomy" id="62892"/>
    <lineage>
        <taxon>Eukaryota</taxon>
        <taxon>Viridiplantae</taxon>
        <taxon>Streptophyta</taxon>
        <taxon>Embryophyta</taxon>
        <taxon>Tracheophyta</taxon>
        <taxon>Spermatophyta</taxon>
        <taxon>Magnoliopsida</taxon>
        <taxon>eudicotyledons</taxon>
        <taxon>Gunneridae</taxon>
        <taxon>Pentapetalae</taxon>
        <taxon>asterids</taxon>
        <taxon>lamiids</taxon>
        <taxon>Solanales</taxon>
        <taxon>Solanaceae</taxon>
        <taxon>Solanoideae</taxon>
        <taxon>Solaneae</taxon>
        <taxon>Solanum</taxon>
    </lineage>
</organism>
<evidence type="ECO:0000313" key="3">
    <source>
        <dbReference type="Proteomes" id="UP001627284"/>
    </source>
</evidence>
<feature type="transmembrane region" description="Helical" evidence="1">
    <location>
        <begin position="109"/>
        <end position="126"/>
    </location>
</feature>
<dbReference type="AlphaFoldDB" id="A0ABD2S4T4"/>
<proteinExistence type="predicted"/>
<evidence type="ECO:0000313" key="2">
    <source>
        <dbReference type="EMBL" id="KAL3338623.1"/>
    </source>
</evidence>
<protein>
    <submittedName>
        <fullName evidence="2">Uncharacterized protein</fullName>
    </submittedName>
</protein>